<evidence type="ECO:0000313" key="1">
    <source>
        <dbReference type="EMBL" id="MBM1714689.1"/>
    </source>
</evidence>
<name>A0AAE3B732_9RHOB</name>
<sequence>MSDANKPIAYMQRTHDYYLALGYGAPYEWASFAEVPFTPLAKPLAECTVALVTTAAPYQPDKSDQGPGAPYNAAAKFYEVYDAPTAEIPDLRISHIAIDRDHTTAEDMGSYFPLAALKNAADAGKIGKLADRFFGLPTNRSQRTTIDVDGPALLAHCQKHNIDAAVFVPNCPVCHQSVSIVARILEQAGIATVIMGCAKDIVEHVGVPRFLFSDFPLGNAAGRPNDPASQTATLAMALNLLETADHPRSTVQSDLLWVGAPDWKDDYSNPAKLSPEEIARRKQAFDAGKAAAKKVLNG</sequence>
<dbReference type="EMBL" id="JAFBRM010000003">
    <property type="protein sequence ID" value="MBM1714689.1"/>
    <property type="molecule type" value="Genomic_DNA"/>
</dbReference>
<proteinExistence type="predicted"/>
<reference evidence="1 2" key="1">
    <citation type="submission" date="2021-01" db="EMBL/GenBank/DDBJ databases">
        <title>Diatom-associated Roseobacters Show Island Model of Population Structure.</title>
        <authorList>
            <person name="Qu L."/>
            <person name="Feng X."/>
            <person name="Chen Y."/>
            <person name="Li L."/>
            <person name="Wang X."/>
            <person name="Hu Z."/>
            <person name="Wang H."/>
            <person name="Luo H."/>
        </authorList>
    </citation>
    <scope>NUCLEOTIDE SEQUENCE [LARGE SCALE GENOMIC DNA]</scope>
    <source>
        <strain evidence="1 2">TR60-84</strain>
    </source>
</reference>
<comment type="caution">
    <text evidence="1">The sequence shown here is derived from an EMBL/GenBank/DDBJ whole genome shotgun (WGS) entry which is preliminary data.</text>
</comment>
<evidence type="ECO:0000313" key="2">
    <source>
        <dbReference type="Proteomes" id="UP000732193"/>
    </source>
</evidence>
<protein>
    <submittedName>
        <fullName evidence="1">Glycine reductase</fullName>
    </submittedName>
</protein>
<accession>A0AAE3B732</accession>
<gene>
    <name evidence="1" type="ORF">JQV55_14040</name>
</gene>
<dbReference type="RefSeq" id="WP_203242708.1">
    <property type="nucleotide sequence ID" value="NZ_JAFBRH010000003.1"/>
</dbReference>
<organism evidence="1 2">
    <name type="scientific">Sulfitobacter geojensis</name>
    <dbReference type="NCBI Taxonomy" id="1342299"/>
    <lineage>
        <taxon>Bacteria</taxon>
        <taxon>Pseudomonadati</taxon>
        <taxon>Pseudomonadota</taxon>
        <taxon>Alphaproteobacteria</taxon>
        <taxon>Rhodobacterales</taxon>
        <taxon>Roseobacteraceae</taxon>
        <taxon>Sulfitobacter</taxon>
    </lineage>
</organism>
<dbReference type="AlphaFoldDB" id="A0AAE3B732"/>
<keyword evidence="2" id="KW-1185">Reference proteome</keyword>
<dbReference type="Proteomes" id="UP000732193">
    <property type="component" value="Unassembled WGS sequence"/>
</dbReference>